<feature type="region of interest" description="Disordered" evidence="1">
    <location>
        <begin position="23"/>
        <end position="104"/>
    </location>
</feature>
<feature type="compositionally biased region" description="Polar residues" evidence="1">
    <location>
        <begin position="23"/>
        <end position="60"/>
    </location>
</feature>
<feature type="compositionally biased region" description="Polar residues" evidence="1">
    <location>
        <begin position="196"/>
        <end position="205"/>
    </location>
</feature>
<name>A0AAD7NB23_9AGAR</name>
<sequence>MHLHLSFALLPCLILPLLSATPTVAQDSSTPPNSVSTTAPSSTIHDSTTVVRPPSSSNPHKLTVGVSHPGHVISTPKPPIFTNRPVPTHSFGHSPAPSASQTPQAQHTVSVASIVLEVLGALAGVIFLLSLLRCLYIYYRTPARDRVTAILHRHQLQREMEELERNPRERRRSLEPPPPPYLPPPPSYDNEHTPLSRLQSVSSYADGQLPPNG</sequence>
<feature type="transmembrane region" description="Helical" evidence="2">
    <location>
        <begin position="111"/>
        <end position="136"/>
    </location>
</feature>
<accession>A0AAD7NB23</accession>
<gene>
    <name evidence="4" type="ORF">DFH07DRAFT_1061613</name>
</gene>
<evidence type="ECO:0000313" key="4">
    <source>
        <dbReference type="EMBL" id="KAJ7752794.1"/>
    </source>
</evidence>
<dbReference type="EMBL" id="JARJLG010000073">
    <property type="protein sequence ID" value="KAJ7752794.1"/>
    <property type="molecule type" value="Genomic_DNA"/>
</dbReference>
<reference evidence="4" key="1">
    <citation type="submission" date="2023-03" db="EMBL/GenBank/DDBJ databases">
        <title>Massive genome expansion in bonnet fungi (Mycena s.s.) driven by repeated elements and novel gene families across ecological guilds.</title>
        <authorList>
            <consortium name="Lawrence Berkeley National Laboratory"/>
            <person name="Harder C.B."/>
            <person name="Miyauchi S."/>
            <person name="Viragh M."/>
            <person name="Kuo A."/>
            <person name="Thoen E."/>
            <person name="Andreopoulos B."/>
            <person name="Lu D."/>
            <person name="Skrede I."/>
            <person name="Drula E."/>
            <person name="Henrissat B."/>
            <person name="Morin E."/>
            <person name="Kohler A."/>
            <person name="Barry K."/>
            <person name="LaButti K."/>
            <person name="Morin E."/>
            <person name="Salamov A."/>
            <person name="Lipzen A."/>
            <person name="Mereny Z."/>
            <person name="Hegedus B."/>
            <person name="Baldrian P."/>
            <person name="Stursova M."/>
            <person name="Weitz H."/>
            <person name="Taylor A."/>
            <person name="Grigoriev I.V."/>
            <person name="Nagy L.G."/>
            <person name="Martin F."/>
            <person name="Kauserud H."/>
        </authorList>
    </citation>
    <scope>NUCLEOTIDE SEQUENCE</scope>
    <source>
        <strain evidence="4">CBHHK188m</strain>
    </source>
</reference>
<feature type="compositionally biased region" description="Pro residues" evidence="1">
    <location>
        <begin position="175"/>
        <end position="187"/>
    </location>
</feature>
<keyword evidence="2" id="KW-1133">Transmembrane helix</keyword>
<dbReference type="Proteomes" id="UP001215280">
    <property type="component" value="Unassembled WGS sequence"/>
</dbReference>
<evidence type="ECO:0000313" key="5">
    <source>
        <dbReference type="Proteomes" id="UP001215280"/>
    </source>
</evidence>
<feature type="signal peptide" evidence="3">
    <location>
        <begin position="1"/>
        <end position="20"/>
    </location>
</feature>
<keyword evidence="5" id="KW-1185">Reference proteome</keyword>
<keyword evidence="3" id="KW-0732">Signal</keyword>
<keyword evidence="2" id="KW-0812">Transmembrane</keyword>
<feature type="region of interest" description="Disordered" evidence="1">
    <location>
        <begin position="159"/>
        <end position="213"/>
    </location>
</feature>
<protein>
    <submittedName>
        <fullName evidence="4">Uncharacterized protein</fullName>
    </submittedName>
</protein>
<comment type="caution">
    <text evidence="4">The sequence shown here is derived from an EMBL/GenBank/DDBJ whole genome shotgun (WGS) entry which is preliminary data.</text>
</comment>
<keyword evidence="2" id="KW-0472">Membrane</keyword>
<evidence type="ECO:0000256" key="3">
    <source>
        <dbReference type="SAM" id="SignalP"/>
    </source>
</evidence>
<proteinExistence type="predicted"/>
<dbReference type="AlphaFoldDB" id="A0AAD7NB23"/>
<evidence type="ECO:0000256" key="2">
    <source>
        <dbReference type="SAM" id="Phobius"/>
    </source>
</evidence>
<feature type="chain" id="PRO_5042124651" evidence="3">
    <location>
        <begin position="21"/>
        <end position="213"/>
    </location>
</feature>
<evidence type="ECO:0000256" key="1">
    <source>
        <dbReference type="SAM" id="MobiDB-lite"/>
    </source>
</evidence>
<organism evidence="4 5">
    <name type="scientific">Mycena maculata</name>
    <dbReference type="NCBI Taxonomy" id="230809"/>
    <lineage>
        <taxon>Eukaryota</taxon>
        <taxon>Fungi</taxon>
        <taxon>Dikarya</taxon>
        <taxon>Basidiomycota</taxon>
        <taxon>Agaricomycotina</taxon>
        <taxon>Agaricomycetes</taxon>
        <taxon>Agaricomycetidae</taxon>
        <taxon>Agaricales</taxon>
        <taxon>Marasmiineae</taxon>
        <taxon>Mycenaceae</taxon>
        <taxon>Mycena</taxon>
    </lineage>
</organism>